<dbReference type="GO" id="GO:0006596">
    <property type="term" value="P:polyamine biosynthetic process"/>
    <property type="evidence" value="ECO:0007669"/>
    <property type="project" value="UniProtKB-KW"/>
</dbReference>
<evidence type="ECO:0000313" key="3">
    <source>
        <dbReference type="Proteomes" id="UP000061512"/>
    </source>
</evidence>
<name>A0A132F1R9_9BURK</name>
<protein>
    <submittedName>
        <fullName evidence="2">Spermidine synthase</fullName>
    </submittedName>
</protein>
<dbReference type="CDD" id="cd02440">
    <property type="entry name" value="AdoMet_MTases"/>
    <property type="match status" value="1"/>
</dbReference>
<dbReference type="Gene3D" id="3.40.50.150">
    <property type="entry name" value="Vaccinia Virus protein VP39"/>
    <property type="match status" value="1"/>
</dbReference>
<evidence type="ECO:0000256" key="1">
    <source>
        <dbReference type="ARBA" id="ARBA00023115"/>
    </source>
</evidence>
<dbReference type="EMBL" id="LPJX01000035">
    <property type="protein sequence ID" value="KWF65524.1"/>
    <property type="molecule type" value="Genomic_DNA"/>
</dbReference>
<dbReference type="InterPro" id="IPR029063">
    <property type="entry name" value="SAM-dependent_MTases_sf"/>
</dbReference>
<comment type="caution">
    <text evidence="2">The sequence shown here is derived from an EMBL/GenBank/DDBJ whole genome shotgun (WGS) entry which is preliminary data.</text>
</comment>
<dbReference type="PANTHER" id="PTHR43317">
    <property type="entry name" value="THERMOSPERMINE SYNTHASE ACAULIS5"/>
    <property type="match status" value="1"/>
</dbReference>
<gene>
    <name evidence="2" type="ORF">WT57_18510</name>
</gene>
<dbReference type="PANTHER" id="PTHR43317:SF11">
    <property type="entry name" value="POLYAMINE AMINOPROPYLTRANSFERASE 2"/>
    <property type="match status" value="1"/>
</dbReference>
<reference evidence="2 3" key="1">
    <citation type="submission" date="2015-11" db="EMBL/GenBank/DDBJ databases">
        <title>Expanding the genomic diversity of Burkholderia species for the development of highly accurate diagnostics.</title>
        <authorList>
            <person name="Sahl J."/>
            <person name="Keim P."/>
            <person name="Wagner D."/>
        </authorList>
    </citation>
    <scope>NUCLEOTIDE SEQUENCE [LARGE SCALE GENOMIC DNA]</scope>
    <source>
        <strain evidence="2 3">MSMB574WGS</strain>
    </source>
</reference>
<evidence type="ECO:0000313" key="2">
    <source>
        <dbReference type="EMBL" id="KWF65524.1"/>
    </source>
</evidence>
<proteinExistence type="predicted"/>
<dbReference type="SUPFAM" id="SSF53335">
    <property type="entry name" value="S-adenosyl-L-methionine-dependent methyltransferases"/>
    <property type="match status" value="1"/>
</dbReference>
<dbReference type="Pfam" id="PF01564">
    <property type="entry name" value="Spermine_synth"/>
    <property type="match status" value="1"/>
</dbReference>
<dbReference type="Proteomes" id="UP000061512">
    <property type="component" value="Unassembled WGS sequence"/>
</dbReference>
<organism evidence="2 3">
    <name type="scientific">Burkholderia pseudomultivorans</name>
    <dbReference type="NCBI Taxonomy" id="1207504"/>
    <lineage>
        <taxon>Bacteria</taxon>
        <taxon>Pseudomonadati</taxon>
        <taxon>Pseudomonadota</taxon>
        <taxon>Betaproteobacteria</taxon>
        <taxon>Burkholderiales</taxon>
        <taxon>Burkholderiaceae</taxon>
        <taxon>Burkholderia</taxon>
        <taxon>Burkholderia cepacia complex</taxon>
    </lineage>
</organism>
<dbReference type="AlphaFoldDB" id="A0A132F1R9"/>
<accession>A0A132F1R9</accession>
<dbReference type="RefSeq" id="WP_060299077.1">
    <property type="nucleotide sequence ID" value="NZ_JADKRM010000088.1"/>
</dbReference>
<sequence>MNADRASYDAFVRFLSTPLRDGKPFVLKTRHAISLHFDHLATQSFMSLKDPSALALGYTRVMMGFLLLQPAPAHICMLGLGGGSLAKFCYRHLPGAAIDAVEINPDVIALRDVFRIPADDARFRVVCADGADYVARADVRTDAILHDAFAADGMPDRCTDRAFFAACRARLSDAGVLAINFTDDDPALPAHIERLRSVFGASCALVRCGEGSNFVAFAWNGERRLPSMRILLERAMSFGFAGNLGLVSIARRLKAGECIDPAKLTWRDPAHGRWEIGP</sequence>
<keyword evidence="1" id="KW-0620">Polyamine biosynthesis</keyword>